<dbReference type="Proteomes" id="UP000321062">
    <property type="component" value="Chromosome"/>
</dbReference>
<dbReference type="EMBL" id="CP041690">
    <property type="protein sequence ID" value="QEE18863.1"/>
    <property type="molecule type" value="Genomic_DNA"/>
</dbReference>
<evidence type="ECO:0000313" key="3">
    <source>
        <dbReference type="Proteomes" id="UP000321062"/>
    </source>
</evidence>
<name>A0A5B9DIG3_9HYPH</name>
<evidence type="ECO:0000256" key="1">
    <source>
        <dbReference type="SAM" id="MobiDB-lite"/>
    </source>
</evidence>
<feature type="region of interest" description="Disordered" evidence="1">
    <location>
        <begin position="70"/>
        <end position="93"/>
    </location>
</feature>
<proteinExistence type="predicted"/>
<dbReference type="KEGG" id="yti:FNA67_01120"/>
<gene>
    <name evidence="2" type="ORF">FNA67_01120</name>
</gene>
<keyword evidence="3" id="KW-1185">Reference proteome</keyword>
<protein>
    <submittedName>
        <fullName evidence="2">Uncharacterized protein</fullName>
    </submittedName>
</protein>
<reference evidence="2 3" key="1">
    <citation type="journal article" date="2015" name="Int. J. Syst. Evol. Microbiol.">
        <title>Youhaiella tibetensis gen. nov., sp. nov., isolated from subsurface sediment.</title>
        <authorList>
            <person name="Wang Y.X."/>
            <person name="Huang F.Q."/>
            <person name="Nogi Y."/>
            <person name="Pang S.J."/>
            <person name="Wang P.K."/>
            <person name="Lv J."/>
        </authorList>
    </citation>
    <scope>NUCLEOTIDE SEQUENCE [LARGE SCALE GENOMIC DNA]</scope>
    <source>
        <strain evidence="3">fig4</strain>
    </source>
</reference>
<feature type="compositionally biased region" description="Basic and acidic residues" evidence="1">
    <location>
        <begin position="74"/>
        <end position="93"/>
    </location>
</feature>
<dbReference type="AlphaFoldDB" id="A0A5B9DIG3"/>
<dbReference type="RefSeq" id="WP_147654765.1">
    <property type="nucleotide sequence ID" value="NZ_BMFM01000001.1"/>
</dbReference>
<feature type="region of interest" description="Disordered" evidence="1">
    <location>
        <begin position="1"/>
        <end position="22"/>
    </location>
</feature>
<organism evidence="2 3">
    <name type="scientific">Paradevosia tibetensis</name>
    <dbReference type="NCBI Taxonomy" id="1447062"/>
    <lineage>
        <taxon>Bacteria</taxon>
        <taxon>Pseudomonadati</taxon>
        <taxon>Pseudomonadota</taxon>
        <taxon>Alphaproteobacteria</taxon>
        <taxon>Hyphomicrobiales</taxon>
        <taxon>Devosiaceae</taxon>
        <taxon>Paradevosia</taxon>
    </lineage>
</organism>
<evidence type="ECO:0000313" key="2">
    <source>
        <dbReference type="EMBL" id="QEE18863.1"/>
    </source>
</evidence>
<accession>A0A5B9DIG3</accession>
<sequence length="93" mass="10570">MMKSRPSRASQIVDARRRRRAHSGRLECVVHYGINGDDLFEIGHAGYPVPLLIDRQGLLELKGLLAEAEEKSEEADRRGAAARMFERSERLRP</sequence>